<feature type="compositionally biased region" description="Gly residues" evidence="3">
    <location>
        <begin position="577"/>
        <end position="595"/>
    </location>
</feature>
<organism evidence="4 5">
    <name type="scientific">Monoraphidium neglectum</name>
    <dbReference type="NCBI Taxonomy" id="145388"/>
    <lineage>
        <taxon>Eukaryota</taxon>
        <taxon>Viridiplantae</taxon>
        <taxon>Chlorophyta</taxon>
        <taxon>core chlorophytes</taxon>
        <taxon>Chlorophyceae</taxon>
        <taxon>CS clade</taxon>
        <taxon>Sphaeropleales</taxon>
        <taxon>Selenastraceae</taxon>
        <taxon>Monoraphidium</taxon>
    </lineage>
</organism>
<evidence type="ECO:0000313" key="4">
    <source>
        <dbReference type="EMBL" id="KIY96785.1"/>
    </source>
</evidence>
<name>A0A0D2MQ56_9CHLO</name>
<evidence type="ECO:0000256" key="2">
    <source>
        <dbReference type="ARBA" id="ARBA00023306"/>
    </source>
</evidence>
<dbReference type="STRING" id="145388.A0A0D2MQ56"/>
<dbReference type="GO" id="GO:0019903">
    <property type="term" value="F:protein phosphatase binding"/>
    <property type="evidence" value="ECO:0007669"/>
    <property type="project" value="InterPro"/>
</dbReference>
<feature type="region of interest" description="Disordered" evidence="3">
    <location>
        <begin position="633"/>
        <end position="677"/>
    </location>
</feature>
<dbReference type="GO" id="GO:0019888">
    <property type="term" value="F:protein phosphatase regulator activity"/>
    <property type="evidence" value="ECO:0007669"/>
    <property type="project" value="TreeGrafter"/>
</dbReference>
<dbReference type="RefSeq" id="XP_013895805.1">
    <property type="nucleotide sequence ID" value="XM_014040351.1"/>
</dbReference>
<accession>A0A0D2MQ56</accession>
<dbReference type="GeneID" id="25728412"/>
<dbReference type="KEGG" id="mng:MNEG_11176"/>
<keyword evidence="2" id="KW-0131">Cell cycle</keyword>
<comment type="similarity">
    <text evidence="1">Belongs to the SAPS family.</text>
</comment>
<proteinExistence type="inferred from homology"/>
<feature type="compositionally biased region" description="Acidic residues" evidence="3">
    <location>
        <begin position="566"/>
        <end position="576"/>
    </location>
</feature>
<reference evidence="4 5" key="1">
    <citation type="journal article" date="2013" name="BMC Genomics">
        <title>Reconstruction of the lipid metabolism for the microalga Monoraphidium neglectum from its genome sequence reveals characteristics suitable for biofuel production.</title>
        <authorList>
            <person name="Bogen C."/>
            <person name="Al-Dilaimi A."/>
            <person name="Albersmeier A."/>
            <person name="Wichmann J."/>
            <person name="Grundmann M."/>
            <person name="Rupp O."/>
            <person name="Lauersen K.J."/>
            <person name="Blifernez-Klassen O."/>
            <person name="Kalinowski J."/>
            <person name="Goesmann A."/>
            <person name="Mussgnug J.H."/>
            <person name="Kruse O."/>
        </authorList>
    </citation>
    <scope>NUCLEOTIDE SEQUENCE [LARGE SCALE GENOMIC DNA]</scope>
    <source>
        <strain evidence="4 5">SAG 48.87</strain>
    </source>
</reference>
<dbReference type="InterPro" id="IPR007587">
    <property type="entry name" value="SAPS"/>
</dbReference>
<evidence type="ECO:0000313" key="5">
    <source>
        <dbReference type="Proteomes" id="UP000054498"/>
    </source>
</evidence>
<dbReference type="Pfam" id="PF04499">
    <property type="entry name" value="SAPS"/>
    <property type="match status" value="2"/>
</dbReference>
<dbReference type="Proteomes" id="UP000054498">
    <property type="component" value="Unassembled WGS sequence"/>
</dbReference>
<dbReference type="EMBL" id="KK102845">
    <property type="protein sequence ID" value="KIY96785.1"/>
    <property type="molecule type" value="Genomic_DNA"/>
</dbReference>
<gene>
    <name evidence="4" type="ORF">MNEG_11176</name>
</gene>
<evidence type="ECO:0000256" key="1">
    <source>
        <dbReference type="ARBA" id="ARBA00006180"/>
    </source>
</evidence>
<dbReference type="PANTHER" id="PTHR12634:SF8">
    <property type="entry name" value="FIERY MOUNTAIN, ISOFORM D"/>
    <property type="match status" value="1"/>
</dbReference>
<feature type="compositionally biased region" description="Gly residues" evidence="3">
    <location>
        <begin position="633"/>
        <end position="657"/>
    </location>
</feature>
<dbReference type="PANTHER" id="PTHR12634">
    <property type="entry name" value="SIT4 YEAST -ASSOCIATING PROTEIN-RELATED"/>
    <property type="match status" value="1"/>
</dbReference>
<dbReference type="OrthoDB" id="295029at2759"/>
<feature type="region of interest" description="Disordered" evidence="3">
    <location>
        <begin position="267"/>
        <end position="321"/>
    </location>
</feature>
<dbReference type="AlphaFoldDB" id="A0A0D2MQ56"/>
<sequence length="699" mass="72085">MAFWRVAGFAQPSPIEQILDKEEYTLEELLDEDDIIQECKSLNGRLIAFLREKAAVEQLLRYLVQPPSDPDDPKKQYKYPFTACEVFCCEVEAVFNTLLEDEALLGLLFSLVDAEPPLSCKAAGYFGRVVGQLLVRKPNEMMQYLSNHDELLGKMVRHLDVTSIADVIKRLAGADEQSAMVFMPMHTQWLVETPLLDMLLERLGPGWPGDAVTNAADVLTAIAHTQPSALSTKLMQPASISSLFRRALEPGGQVIVPALEVCSALLRPRRGPGPDDGAGGSPTASGGGGDCGAAFGGGDGPGGGGEGGPSSGGGRSSGGALAAQPRIEAMGAMLAYLPQLVSFLSSQDAGQTQEAPYGLLAPPLGRARLKVVELLAVLLHVGDEGVEGALIAANAMGLVLQLFAQYPFNNLLHHQVFSMLEGVVARASPPMVAHTFGACRLVAWLSGLPSEVLPQPRPSGPPPKGPLRAGYLGHVTQIANLVAEAAAQKQAVADALVGDEAWLAFAGGELRRRNEVEDLSNWECGRPASTDMAELGSDGDDFQNDMDLEQMQGMQPALYHRYGVLDDNDDEEDDEAGGGGGSGSPRGGMGGAAGEGDGAAGGAGGGGGGEYGGGGYGTMLAAAMQNMDISDAGGGGDEGAGAGTAGAGEGGRVGGAGQEPSAAAGHEGGGAQAAESGWSLLGHEGNLCLPSAYPPHTAD</sequence>
<feature type="compositionally biased region" description="Gly residues" evidence="3">
    <location>
        <begin position="274"/>
        <end position="317"/>
    </location>
</feature>
<evidence type="ECO:0000256" key="3">
    <source>
        <dbReference type="SAM" id="MobiDB-lite"/>
    </source>
</evidence>
<protein>
    <submittedName>
        <fullName evidence="4">Serine/threonine-protein phosphatase 6 regulatory subunit 2</fullName>
    </submittedName>
</protein>
<keyword evidence="5" id="KW-1185">Reference proteome</keyword>
<feature type="region of interest" description="Disordered" evidence="3">
    <location>
        <begin position="565"/>
        <end position="595"/>
    </location>
</feature>